<comment type="caution">
    <text evidence="1">The sequence shown here is derived from an EMBL/GenBank/DDBJ whole genome shotgun (WGS) entry which is preliminary data.</text>
</comment>
<organism evidence="1 2">
    <name type="scientific">Pseudomonas putida</name>
    <name type="common">Arthrobacter siderocapsulatus</name>
    <dbReference type="NCBI Taxonomy" id="303"/>
    <lineage>
        <taxon>Bacteria</taxon>
        <taxon>Pseudomonadati</taxon>
        <taxon>Pseudomonadota</taxon>
        <taxon>Gammaproteobacteria</taxon>
        <taxon>Pseudomonadales</taxon>
        <taxon>Pseudomonadaceae</taxon>
        <taxon>Pseudomonas</taxon>
    </lineage>
</organism>
<gene>
    <name evidence="1" type="ORF">JEU22_04535</name>
</gene>
<dbReference type="EMBL" id="JAEHTE010000002">
    <property type="protein sequence ID" value="MBI6883171.1"/>
    <property type="molecule type" value="Genomic_DNA"/>
</dbReference>
<protein>
    <submittedName>
        <fullName evidence="1">Uncharacterized protein</fullName>
    </submittedName>
</protein>
<dbReference type="Proteomes" id="UP000637061">
    <property type="component" value="Unassembled WGS sequence"/>
</dbReference>
<dbReference type="RefSeq" id="WP_198746785.1">
    <property type="nucleotide sequence ID" value="NZ_JAEHTE010000002.1"/>
</dbReference>
<name>A0A8I1ECK0_PSEPU</name>
<evidence type="ECO:0000313" key="2">
    <source>
        <dbReference type="Proteomes" id="UP000637061"/>
    </source>
</evidence>
<evidence type="ECO:0000313" key="1">
    <source>
        <dbReference type="EMBL" id="MBI6883171.1"/>
    </source>
</evidence>
<reference evidence="1" key="1">
    <citation type="submission" date="2020-12" db="EMBL/GenBank/DDBJ databases">
        <title>Enhanced detection system for hospital associated transmission using whole genome sequencing surveillance.</title>
        <authorList>
            <person name="Harrison L.H."/>
            <person name="Van Tyne D."/>
            <person name="Marsh J.W."/>
            <person name="Griffith M.P."/>
            <person name="Snyder D.J."/>
            <person name="Cooper V.S."/>
            <person name="Mustapha M."/>
        </authorList>
    </citation>
    <scope>NUCLEOTIDE SEQUENCE</scope>
    <source>
        <strain evidence="1">PSB00042</strain>
    </source>
</reference>
<dbReference type="AlphaFoldDB" id="A0A8I1ECK0"/>
<proteinExistence type="predicted"/>
<sequence length="64" mass="7023">MEITKKPSRKTLLAVIYELQGLVGGAHACHGNDRSRTGFEDGQKKLEEAHELCIQATAFDPPQS</sequence>
<accession>A0A8I1ECK0</accession>